<dbReference type="EMBL" id="DUZY01000001">
    <property type="protein sequence ID" value="DAD18124.1"/>
    <property type="molecule type" value="Genomic_DNA"/>
</dbReference>
<proteinExistence type="predicted"/>
<organism evidence="1 2">
    <name type="scientific">Nelumbo nucifera</name>
    <name type="common">Sacred lotus</name>
    <dbReference type="NCBI Taxonomy" id="4432"/>
    <lineage>
        <taxon>Eukaryota</taxon>
        <taxon>Viridiplantae</taxon>
        <taxon>Streptophyta</taxon>
        <taxon>Embryophyta</taxon>
        <taxon>Tracheophyta</taxon>
        <taxon>Spermatophyta</taxon>
        <taxon>Magnoliopsida</taxon>
        <taxon>Proteales</taxon>
        <taxon>Nelumbonaceae</taxon>
        <taxon>Nelumbo</taxon>
    </lineage>
</organism>
<evidence type="ECO:0000313" key="2">
    <source>
        <dbReference type="Proteomes" id="UP000607653"/>
    </source>
</evidence>
<sequence length="96" mass="11023">MSGDKVRTRCSPKRFREMLYSLFLSLEHKRRFQQTPFGHFLDLPQVTVETFLLGYLVKSWDSTSHCFIVGERTVQFSEVDVALITGLGLSGSTMPY</sequence>
<keyword evidence="2" id="KW-1185">Reference proteome</keyword>
<protein>
    <submittedName>
        <fullName evidence="1">Uncharacterized protein</fullName>
    </submittedName>
</protein>
<evidence type="ECO:0000313" key="1">
    <source>
        <dbReference type="EMBL" id="DAD18124.1"/>
    </source>
</evidence>
<reference evidence="1 2" key="1">
    <citation type="journal article" date="2020" name="Mol. Biol. Evol.">
        <title>Distinct Expression and Methylation Patterns for Genes with Different Fates following a Single Whole-Genome Duplication in Flowering Plants.</title>
        <authorList>
            <person name="Shi T."/>
            <person name="Rahmani R.S."/>
            <person name="Gugger P.F."/>
            <person name="Wang M."/>
            <person name="Li H."/>
            <person name="Zhang Y."/>
            <person name="Li Z."/>
            <person name="Wang Q."/>
            <person name="Van de Peer Y."/>
            <person name="Marchal K."/>
            <person name="Chen J."/>
        </authorList>
    </citation>
    <scope>NUCLEOTIDE SEQUENCE [LARGE SCALE GENOMIC DNA]</scope>
    <source>
        <tissue evidence="1">Leaf</tissue>
    </source>
</reference>
<dbReference type="Proteomes" id="UP000607653">
    <property type="component" value="Unassembled WGS sequence"/>
</dbReference>
<gene>
    <name evidence="1" type="ORF">HUJ06_019587</name>
</gene>
<accession>A0A822X9H4</accession>
<dbReference type="AlphaFoldDB" id="A0A822X9H4"/>
<name>A0A822X9H4_NELNU</name>
<comment type="caution">
    <text evidence="1">The sequence shown here is derived from an EMBL/GenBank/DDBJ whole genome shotgun (WGS) entry which is preliminary data.</text>
</comment>